<feature type="compositionally biased region" description="Acidic residues" evidence="1">
    <location>
        <begin position="284"/>
        <end position="293"/>
    </location>
</feature>
<comment type="caution">
    <text evidence="2">The sequence shown here is derived from an EMBL/GenBank/DDBJ whole genome shotgun (WGS) entry which is preliminary data.</text>
</comment>
<keyword evidence="3" id="KW-1185">Reference proteome</keyword>
<protein>
    <submittedName>
        <fullName evidence="2">Metallo-dependent hydrolase</fullName>
    </submittedName>
</protein>
<organism evidence="2 3">
    <name type="scientific">Trichocladium antarcticum</name>
    <dbReference type="NCBI Taxonomy" id="1450529"/>
    <lineage>
        <taxon>Eukaryota</taxon>
        <taxon>Fungi</taxon>
        <taxon>Dikarya</taxon>
        <taxon>Ascomycota</taxon>
        <taxon>Pezizomycotina</taxon>
        <taxon>Sordariomycetes</taxon>
        <taxon>Sordariomycetidae</taxon>
        <taxon>Sordariales</taxon>
        <taxon>Chaetomiaceae</taxon>
        <taxon>Trichocladium</taxon>
    </lineage>
</organism>
<dbReference type="PANTHER" id="PTHR47345:SF1">
    <property type="entry name" value="CUT9-INTERACTING PROTEIN SCN1"/>
    <property type="match status" value="1"/>
</dbReference>
<reference evidence="2" key="1">
    <citation type="journal article" date="2023" name="Mol. Phylogenet. Evol.">
        <title>Genome-scale phylogeny and comparative genomics of the fungal order Sordariales.</title>
        <authorList>
            <person name="Hensen N."/>
            <person name="Bonometti L."/>
            <person name="Westerberg I."/>
            <person name="Brannstrom I.O."/>
            <person name="Guillou S."/>
            <person name="Cros-Aarteil S."/>
            <person name="Calhoun S."/>
            <person name="Haridas S."/>
            <person name="Kuo A."/>
            <person name="Mondo S."/>
            <person name="Pangilinan J."/>
            <person name="Riley R."/>
            <person name="LaButti K."/>
            <person name="Andreopoulos B."/>
            <person name="Lipzen A."/>
            <person name="Chen C."/>
            <person name="Yan M."/>
            <person name="Daum C."/>
            <person name="Ng V."/>
            <person name="Clum A."/>
            <person name="Steindorff A."/>
            <person name="Ohm R.A."/>
            <person name="Martin F."/>
            <person name="Silar P."/>
            <person name="Natvig D.O."/>
            <person name="Lalanne C."/>
            <person name="Gautier V."/>
            <person name="Ament-Velasquez S.L."/>
            <person name="Kruys A."/>
            <person name="Hutchinson M.I."/>
            <person name="Powell A.J."/>
            <person name="Barry K."/>
            <person name="Miller A.N."/>
            <person name="Grigoriev I.V."/>
            <person name="Debuchy R."/>
            <person name="Gladieux P."/>
            <person name="Hiltunen Thoren M."/>
            <person name="Johannesson H."/>
        </authorList>
    </citation>
    <scope>NUCLEOTIDE SEQUENCE</scope>
    <source>
        <strain evidence="2">CBS 123565</strain>
    </source>
</reference>
<gene>
    <name evidence="2" type="ORF">BT67DRAFT_445415</name>
</gene>
<dbReference type="InterPro" id="IPR053044">
    <property type="entry name" value="Metallo-hydrolase/TatD-type"/>
</dbReference>
<keyword evidence="2" id="KW-0378">Hydrolase</keyword>
<evidence type="ECO:0000313" key="3">
    <source>
        <dbReference type="Proteomes" id="UP001304895"/>
    </source>
</evidence>
<evidence type="ECO:0000256" key="1">
    <source>
        <dbReference type="SAM" id="MobiDB-lite"/>
    </source>
</evidence>
<dbReference type="SUPFAM" id="SSF51556">
    <property type="entry name" value="Metallo-dependent hydrolases"/>
    <property type="match status" value="1"/>
</dbReference>
<dbReference type="GO" id="GO:0016788">
    <property type="term" value="F:hydrolase activity, acting on ester bonds"/>
    <property type="evidence" value="ECO:0007669"/>
    <property type="project" value="InterPro"/>
</dbReference>
<name>A0AAN6ZA78_9PEZI</name>
<dbReference type="Gene3D" id="3.20.20.140">
    <property type="entry name" value="Metal-dependent hydrolases"/>
    <property type="match status" value="1"/>
</dbReference>
<dbReference type="InterPro" id="IPR032466">
    <property type="entry name" value="Metal_Hydrolase"/>
</dbReference>
<sequence length="419" mass="44427">MCRPSDSHAVAAGVPRDGSGADDFPWHVGACDAHCHPTDTMSSIASIRDMRARALTVMATRGQDQDLVASVAGKHGIADGAALDAPAGPASGKIVPAFGWHPWFSYQLYDDTADAGDSTYDPAAPAAAAQKAKHYGAVLSPAPDADFIAASPDPLPLSAFIAETRRRVLDAGTALIGEVGVDKAFRLPWPWNPAEHSGRDGGLTPGGREGRTLSPYHVKMPHQVQILKAQLRLAGELGVAVSVHGVQAHGVLFDALASLWKGHEKEVVSRRKQKMVAAGAEDFSSSDEDDGCGEADGAGGVAPRPYKPKPFPPRVCLHSFSGSPQMLSQYLNPAIPARVFFSFSTAVNLSTAGGESKFPGVIRACPDDQLLVESDLHTAGAEMDHALEDMYRKVCGAKGWALEDGMERIRRNYGRFIFG</sequence>
<dbReference type="Proteomes" id="UP001304895">
    <property type="component" value="Unassembled WGS sequence"/>
</dbReference>
<dbReference type="EMBL" id="MU853432">
    <property type="protein sequence ID" value="KAK4130792.1"/>
    <property type="molecule type" value="Genomic_DNA"/>
</dbReference>
<dbReference type="InterPro" id="IPR001130">
    <property type="entry name" value="TatD-like"/>
</dbReference>
<evidence type="ECO:0000313" key="2">
    <source>
        <dbReference type="EMBL" id="KAK4130792.1"/>
    </source>
</evidence>
<feature type="region of interest" description="Disordered" evidence="1">
    <location>
        <begin position="280"/>
        <end position="305"/>
    </location>
</feature>
<reference evidence="2" key="2">
    <citation type="submission" date="2023-05" db="EMBL/GenBank/DDBJ databases">
        <authorList>
            <consortium name="Lawrence Berkeley National Laboratory"/>
            <person name="Steindorff A."/>
            <person name="Hensen N."/>
            <person name="Bonometti L."/>
            <person name="Westerberg I."/>
            <person name="Brannstrom I.O."/>
            <person name="Guillou S."/>
            <person name="Cros-Aarteil S."/>
            <person name="Calhoun S."/>
            <person name="Haridas S."/>
            <person name="Kuo A."/>
            <person name="Mondo S."/>
            <person name="Pangilinan J."/>
            <person name="Riley R."/>
            <person name="Labutti K."/>
            <person name="Andreopoulos B."/>
            <person name="Lipzen A."/>
            <person name="Chen C."/>
            <person name="Yanf M."/>
            <person name="Daum C."/>
            <person name="Ng V."/>
            <person name="Clum A."/>
            <person name="Ohm R."/>
            <person name="Martin F."/>
            <person name="Silar P."/>
            <person name="Natvig D."/>
            <person name="Lalanne C."/>
            <person name="Gautier V."/>
            <person name="Ament-Velasquez S.L."/>
            <person name="Kruys A."/>
            <person name="Hutchinson M.I."/>
            <person name="Powell A.J."/>
            <person name="Barry K."/>
            <person name="Miller A.N."/>
            <person name="Grigoriev I.V."/>
            <person name="Debuchy R."/>
            <person name="Gladieux P."/>
            <person name="Thoren M.H."/>
            <person name="Johannesson H."/>
        </authorList>
    </citation>
    <scope>NUCLEOTIDE SEQUENCE</scope>
    <source>
        <strain evidence="2">CBS 123565</strain>
    </source>
</reference>
<accession>A0AAN6ZA78</accession>
<dbReference type="PANTHER" id="PTHR47345">
    <property type="entry name" value="CUT9-INTERACTING PROTEIN SCN1"/>
    <property type="match status" value="1"/>
</dbReference>
<dbReference type="Pfam" id="PF01026">
    <property type="entry name" value="TatD_DNase"/>
    <property type="match status" value="1"/>
</dbReference>
<dbReference type="AlphaFoldDB" id="A0AAN6ZA78"/>
<proteinExistence type="predicted"/>